<dbReference type="SUPFAM" id="SSF51445">
    <property type="entry name" value="(Trans)glycosidases"/>
    <property type="match status" value="1"/>
</dbReference>
<evidence type="ECO:0000259" key="4">
    <source>
        <dbReference type="SMART" id="SM00642"/>
    </source>
</evidence>
<dbReference type="PRINTS" id="PR00110">
    <property type="entry name" value="ALPHAAMYLASE"/>
</dbReference>
<evidence type="ECO:0000256" key="3">
    <source>
        <dbReference type="RuleBase" id="RU361134"/>
    </source>
</evidence>
<comment type="caution">
    <text evidence="5">The sequence shown here is derived from an EMBL/GenBank/DDBJ whole genome shotgun (WGS) entry which is preliminary data.</text>
</comment>
<dbReference type="InterPro" id="IPR017853">
    <property type="entry name" value="GH"/>
</dbReference>
<name>A0A124FG12_9THEM</name>
<dbReference type="SMART" id="SM00642">
    <property type="entry name" value="Aamy"/>
    <property type="match status" value="1"/>
</dbReference>
<feature type="domain" description="Glycosyl hydrolase family 13 catalytic" evidence="4">
    <location>
        <begin position="62"/>
        <end position="432"/>
    </location>
</feature>
<comment type="similarity">
    <text evidence="1 2">Belongs to the glycosyl hydrolase 13 family.</text>
</comment>
<dbReference type="GO" id="GO:0009313">
    <property type="term" value="P:oligosaccharide catabolic process"/>
    <property type="evidence" value="ECO:0007669"/>
    <property type="project" value="TreeGrafter"/>
</dbReference>
<dbReference type="AlphaFoldDB" id="A0A124FG12"/>
<evidence type="ECO:0000256" key="2">
    <source>
        <dbReference type="RuleBase" id="RU003615"/>
    </source>
</evidence>
<dbReference type="EMBL" id="LGFG01000045">
    <property type="protein sequence ID" value="KUK23166.1"/>
    <property type="molecule type" value="Genomic_DNA"/>
</dbReference>
<accession>A0A124FG12</accession>
<dbReference type="PATRIC" id="fig|93930.3.peg.1585"/>
<organism evidence="5 6">
    <name type="scientific">Thermotoga petrophila</name>
    <dbReference type="NCBI Taxonomy" id="93929"/>
    <lineage>
        <taxon>Bacteria</taxon>
        <taxon>Thermotogati</taxon>
        <taxon>Thermotogota</taxon>
        <taxon>Thermotogae</taxon>
        <taxon>Thermotogales</taxon>
        <taxon>Thermotogaceae</taxon>
        <taxon>Thermotoga</taxon>
    </lineage>
</organism>
<dbReference type="Proteomes" id="UP000058636">
    <property type="component" value="Unassembled WGS sequence"/>
</dbReference>
<dbReference type="GO" id="GO:0043169">
    <property type="term" value="F:cation binding"/>
    <property type="evidence" value="ECO:0007669"/>
    <property type="project" value="InterPro"/>
</dbReference>
<dbReference type="PANTHER" id="PTHR10357:SF179">
    <property type="entry name" value="NEUTRAL AND BASIC AMINO ACID TRANSPORT PROTEIN RBAT"/>
    <property type="match status" value="1"/>
</dbReference>
<evidence type="ECO:0000256" key="1">
    <source>
        <dbReference type="ARBA" id="ARBA00008061"/>
    </source>
</evidence>
<sequence length="558" mass="65275">MEVVKKTFLLLALVFLLFLTSCFQTSMSQSLVSSNPHSNSTNTGDSASNLSINEVKYPVVYEIFIRSFYDSDGDGVGDINGVSQKVDYLRKLGIDAVWFMPFNEAVSYHGYDITDYYNVEKDYGTMEDLENMIQVLHENGIKVIMDLVINHTSDEHPWFKDAVENTTSSPYWDYYIMSLEDHSGQDHWHWKINSKGQKVWYFGLFGYNMPDLNHDSQKVREEVKKIVDFWISKGVDGFRIDAAKHIYGWSWDDGIQESAEYFEWFRDYVLSKKPDAILVGEVFSGNTYDLSLYPIPVFNFALMYSIRNYPEGQDGMIENNWVEESFLFLENHDLHRFFSHLQEHYKKFSESDYEFIKKRAALWYFLIFTLKGSPVIYYGGEIGTRGFKWHGPVYDEPVREPMQWYASGTGEGQTFWTKEVYENAGIIFGNAHVDGCIYDDPYDGFSVEEQENDPKSLLNFIRFILNFRKDHDAILNGDQTIFRDWKNLIAFYRESPDEKLLVVLNPDPVWKNNFTFEENMTMILEFDFENFTWNESNASFSAGESFTVDPMKAYIFKK</sequence>
<dbReference type="Gene3D" id="3.20.20.80">
    <property type="entry name" value="Glycosidases"/>
    <property type="match status" value="1"/>
</dbReference>
<dbReference type="GO" id="GO:0004556">
    <property type="term" value="F:alpha-amylase activity"/>
    <property type="evidence" value="ECO:0007669"/>
    <property type="project" value="UniProtKB-UniRule"/>
</dbReference>
<keyword evidence="3" id="KW-0326">Glycosidase</keyword>
<dbReference type="Gene3D" id="3.90.400.10">
    <property type="entry name" value="Oligo-1,6-glucosidase, Domain 2"/>
    <property type="match status" value="1"/>
</dbReference>
<dbReference type="Pfam" id="PF00128">
    <property type="entry name" value="Alpha-amylase"/>
    <property type="match status" value="1"/>
</dbReference>
<evidence type="ECO:0000313" key="5">
    <source>
        <dbReference type="EMBL" id="KUK23166.1"/>
    </source>
</evidence>
<proteinExistence type="inferred from homology"/>
<dbReference type="InterPro" id="IPR006046">
    <property type="entry name" value="Alpha_amylase"/>
</dbReference>
<reference evidence="5 6" key="1">
    <citation type="journal article" date="2015" name="MBio">
        <title>Genome-Resolved Metagenomic Analysis Reveals Roles for Candidate Phyla and Other Microbial Community Members in Biogeochemical Transformations in Oil Reservoirs.</title>
        <authorList>
            <person name="Hu P."/>
            <person name="Tom L."/>
            <person name="Singh A."/>
            <person name="Thomas B.C."/>
            <person name="Baker B.J."/>
            <person name="Piceno Y.M."/>
            <person name="Andersen G.L."/>
            <person name="Banfield J.F."/>
        </authorList>
    </citation>
    <scope>NUCLEOTIDE SEQUENCE [LARGE SCALE GENOMIC DNA]</scope>
    <source>
        <strain evidence="5">46_26</strain>
    </source>
</reference>
<evidence type="ECO:0000313" key="6">
    <source>
        <dbReference type="Proteomes" id="UP000058636"/>
    </source>
</evidence>
<dbReference type="PANTHER" id="PTHR10357">
    <property type="entry name" value="ALPHA-AMYLASE FAMILY MEMBER"/>
    <property type="match status" value="1"/>
</dbReference>
<dbReference type="PROSITE" id="PS51257">
    <property type="entry name" value="PROKAR_LIPOPROTEIN"/>
    <property type="match status" value="1"/>
</dbReference>
<keyword evidence="3" id="KW-0378">Hydrolase</keyword>
<gene>
    <name evidence="5" type="ORF">XD57_0733</name>
</gene>
<dbReference type="EC" id="3.2.1.1" evidence="3"/>
<dbReference type="InterPro" id="IPR006047">
    <property type="entry name" value="GH13_cat_dom"/>
</dbReference>
<dbReference type="InterPro" id="IPR045857">
    <property type="entry name" value="O16G_dom_2"/>
</dbReference>
<keyword evidence="3" id="KW-0119">Carbohydrate metabolism</keyword>
<protein>
    <recommendedName>
        <fullName evidence="3">Alpha-amylase</fullName>
        <ecNumber evidence="3">3.2.1.1</ecNumber>
    </recommendedName>
</protein>
<comment type="catalytic activity">
    <reaction evidence="3">
        <text>Endohydrolysis of (1-&gt;4)-alpha-D-glucosidic linkages in polysaccharides containing three or more (1-&gt;4)-alpha-linked D-glucose units.</text>
        <dbReference type="EC" id="3.2.1.1"/>
    </reaction>
</comment>